<dbReference type="GO" id="GO:0008970">
    <property type="term" value="F:phospholipase A1 activity"/>
    <property type="evidence" value="ECO:0007669"/>
    <property type="project" value="UniProtKB-EC"/>
</dbReference>
<comment type="subcellular location">
    <subcellularLocation>
        <location evidence="2">Secreted</location>
    </subcellularLocation>
</comment>
<dbReference type="CDD" id="cd00707">
    <property type="entry name" value="Pancreat_lipase_like"/>
    <property type="match status" value="1"/>
</dbReference>
<evidence type="ECO:0000259" key="10">
    <source>
        <dbReference type="Pfam" id="PF00151"/>
    </source>
</evidence>
<dbReference type="GO" id="GO:0017171">
    <property type="term" value="F:serine hydrolase activity"/>
    <property type="evidence" value="ECO:0007669"/>
    <property type="project" value="TreeGrafter"/>
</dbReference>
<dbReference type="GO" id="GO:0016042">
    <property type="term" value="P:lipid catabolic process"/>
    <property type="evidence" value="ECO:0007669"/>
    <property type="project" value="TreeGrafter"/>
</dbReference>
<evidence type="ECO:0000313" key="11">
    <source>
        <dbReference type="EMBL" id="OAD52563.1"/>
    </source>
</evidence>
<dbReference type="GO" id="GO:0005615">
    <property type="term" value="C:extracellular space"/>
    <property type="evidence" value="ECO:0007669"/>
    <property type="project" value="TreeGrafter"/>
</dbReference>
<evidence type="ECO:0000256" key="7">
    <source>
        <dbReference type="ARBA" id="ARBA00023157"/>
    </source>
</evidence>
<gene>
    <name evidence="11" type="ORF">WN48_00766</name>
</gene>
<keyword evidence="5" id="KW-0964">Secreted</keyword>
<dbReference type="Proteomes" id="UP000250275">
    <property type="component" value="Unassembled WGS sequence"/>
</dbReference>
<name>A0A310SBJ7_9HYME</name>
<evidence type="ECO:0000256" key="3">
    <source>
        <dbReference type="ARBA" id="ARBA00010701"/>
    </source>
</evidence>
<dbReference type="AlphaFoldDB" id="A0A310SBJ7"/>
<protein>
    <recommendedName>
        <fullName evidence="4">phospholipase A1</fullName>
        <ecNumber evidence="4">3.1.1.32</ecNumber>
    </recommendedName>
</protein>
<evidence type="ECO:0000256" key="1">
    <source>
        <dbReference type="ARBA" id="ARBA00000111"/>
    </source>
</evidence>
<comment type="catalytic activity">
    <reaction evidence="1">
        <text>a 1,2-diacyl-sn-glycero-3-phosphocholine + H2O = a 2-acyl-sn-glycero-3-phosphocholine + a fatty acid + H(+)</text>
        <dbReference type="Rhea" id="RHEA:18689"/>
        <dbReference type="ChEBI" id="CHEBI:15377"/>
        <dbReference type="ChEBI" id="CHEBI:15378"/>
        <dbReference type="ChEBI" id="CHEBI:28868"/>
        <dbReference type="ChEBI" id="CHEBI:57643"/>
        <dbReference type="ChEBI" id="CHEBI:57875"/>
        <dbReference type="EC" id="3.1.1.32"/>
    </reaction>
</comment>
<proteinExistence type="inferred from homology"/>
<dbReference type="EC" id="3.1.1.32" evidence="4"/>
<dbReference type="PANTHER" id="PTHR11610:SF151">
    <property type="entry name" value="PHOSPHOLIPASE A1 MEMBER A-LIKE PROTEIN"/>
    <property type="match status" value="1"/>
</dbReference>
<keyword evidence="7" id="KW-1015">Disulfide bond</keyword>
<dbReference type="FunFam" id="3.40.50.1820:FF:000076">
    <property type="entry name" value="phospholipase A1"/>
    <property type="match status" value="1"/>
</dbReference>
<evidence type="ECO:0000256" key="4">
    <source>
        <dbReference type="ARBA" id="ARBA00013179"/>
    </source>
</evidence>
<evidence type="ECO:0000256" key="9">
    <source>
        <dbReference type="SAM" id="SignalP"/>
    </source>
</evidence>
<dbReference type="InterPro" id="IPR000734">
    <property type="entry name" value="TAG_lipase"/>
</dbReference>
<dbReference type="EMBL" id="KQ770887">
    <property type="protein sequence ID" value="OAD52563.1"/>
    <property type="molecule type" value="Genomic_DNA"/>
</dbReference>
<dbReference type="PANTHER" id="PTHR11610">
    <property type="entry name" value="LIPASE"/>
    <property type="match status" value="1"/>
</dbReference>
<comment type="similarity">
    <text evidence="3 8">Belongs to the AB hydrolase superfamily. Lipase family.</text>
</comment>
<dbReference type="InterPro" id="IPR033906">
    <property type="entry name" value="Lipase_N"/>
</dbReference>
<accession>A0A310SBJ7</accession>
<organism evidence="11 12">
    <name type="scientific">Eufriesea mexicana</name>
    <dbReference type="NCBI Taxonomy" id="516756"/>
    <lineage>
        <taxon>Eukaryota</taxon>
        <taxon>Metazoa</taxon>
        <taxon>Ecdysozoa</taxon>
        <taxon>Arthropoda</taxon>
        <taxon>Hexapoda</taxon>
        <taxon>Insecta</taxon>
        <taxon>Pterygota</taxon>
        <taxon>Neoptera</taxon>
        <taxon>Endopterygota</taxon>
        <taxon>Hymenoptera</taxon>
        <taxon>Apocrita</taxon>
        <taxon>Aculeata</taxon>
        <taxon>Apoidea</taxon>
        <taxon>Anthophila</taxon>
        <taxon>Apidae</taxon>
        <taxon>Eufriesea</taxon>
    </lineage>
</organism>
<dbReference type="OrthoDB" id="199913at2759"/>
<evidence type="ECO:0000256" key="2">
    <source>
        <dbReference type="ARBA" id="ARBA00004613"/>
    </source>
</evidence>
<feature type="domain" description="Lipase" evidence="10">
    <location>
        <begin position="57"/>
        <end position="306"/>
    </location>
</feature>
<dbReference type="Gene3D" id="3.40.50.1820">
    <property type="entry name" value="alpha/beta hydrolase"/>
    <property type="match status" value="1"/>
</dbReference>
<keyword evidence="12" id="KW-1185">Reference proteome</keyword>
<evidence type="ECO:0000256" key="5">
    <source>
        <dbReference type="ARBA" id="ARBA00022525"/>
    </source>
</evidence>
<evidence type="ECO:0000313" key="12">
    <source>
        <dbReference type="Proteomes" id="UP000250275"/>
    </source>
</evidence>
<dbReference type="Pfam" id="PF00151">
    <property type="entry name" value="Lipase"/>
    <property type="match status" value="1"/>
</dbReference>
<reference evidence="11 12" key="1">
    <citation type="submission" date="2015-07" db="EMBL/GenBank/DDBJ databases">
        <title>The genome of Eufriesea mexicana.</title>
        <authorList>
            <person name="Pan H."/>
            <person name="Kapheim K."/>
        </authorList>
    </citation>
    <scope>NUCLEOTIDE SEQUENCE [LARGE SCALE GENOMIC DNA]</scope>
    <source>
        <strain evidence="11">0111107269</strain>
        <tissue evidence="11">Whole body</tissue>
    </source>
</reference>
<keyword evidence="9" id="KW-0732">Signal</keyword>
<dbReference type="SUPFAM" id="SSF53474">
    <property type="entry name" value="alpha/beta-Hydrolases"/>
    <property type="match status" value="1"/>
</dbReference>
<dbReference type="PRINTS" id="PR00821">
    <property type="entry name" value="TAGLIPASE"/>
</dbReference>
<feature type="signal peptide" evidence="9">
    <location>
        <begin position="1"/>
        <end position="26"/>
    </location>
</feature>
<evidence type="ECO:0000256" key="6">
    <source>
        <dbReference type="ARBA" id="ARBA00022801"/>
    </source>
</evidence>
<dbReference type="InterPro" id="IPR013818">
    <property type="entry name" value="Lipase"/>
</dbReference>
<evidence type="ECO:0000256" key="8">
    <source>
        <dbReference type="RuleBase" id="RU004262"/>
    </source>
</evidence>
<dbReference type="InterPro" id="IPR029058">
    <property type="entry name" value="AB_hydrolase_fold"/>
</dbReference>
<feature type="chain" id="PRO_5016461901" description="phospholipase A1" evidence="9">
    <location>
        <begin position="27"/>
        <end position="349"/>
    </location>
</feature>
<keyword evidence="6" id="KW-0378">Hydrolase</keyword>
<sequence length="349" mass="39329">MDRLRAWKTFCLCISIVLPTITPATAADTQPFVVSNTLDQGNAKDYFIGPCLVNSNQTCPDREVTFFLYTQRNPDAAQQVLVDETSSNLRQTNFDPTKPTKIVVHGYDSDMELSYLVDVRNEYLKSFDYNVIAMDWHRLAIAPCYPIVVHNVPHVGDCLAQLIQRLRDVGTEDIHVIGFSLGAHVPAFAANTLRPYKISRITGLDPAMPLFVTGDNDNKLDASDADFVDVFHTNAFIQGKVEMSGHADFYMNGGINQPGCWDRWKPFECDHHRSVMYFAESINSDVGFWGWQCGGFTLYLLGLCPPRYPAVLAGDKVDVRRRGFYLVRTNSHSPYALGNFTVNRLDMYT</sequence>